<keyword evidence="4 11" id="KW-0547">Nucleotide-binding</keyword>
<dbReference type="PROSITE" id="PS50889">
    <property type="entry name" value="S4"/>
    <property type="match status" value="1"/>
</dbReference>
<dbReference type="GO" id="GO:0042803">
    <property type="term" value="F:protein homodimerization activity"/>
    <property type="evidence" value="ECO:0007669"/>
    <property type="project" value="UniProtKB-ARBA"/>
</dbReference>
<gene>
    <name evidence="11" type="primary">tyrS</name>
    <name evidence="14" type="ORF">G5B42_00385</name>
</gene>
<dbReference type="SUPFAM" id="SSF52374">
    <property type="entry name" value="Nucleotidylyl transferase"/>
    <property type="match status" value="1"/>
</dbReference>
<dbReference type="EC" id="6.1.1.1" evidence="11"/>
<protein>
    <recommendedName>
        <fullName evidence="11">Tyrosine--tRNA ligase</fullName>
        <ecNumber evidence="11">6.1.1.1</ecNumber>
    </recommendedName>
    <alternativeName>
        <fullName evidence="11">Tyrosyl-tRNA synthetase</fullName>
        <shortName evidence="11">TyrRS</shortName>
    </alternativeName>
</protein>
<comment type="subcellular location">
    <subcellularLocation>
        <location evidence="1 11">Cytoplasm</location>
    </subcellularLocation>
</comment>
<name>A0A8J6HQ66_9FIRM</name>
<keyword evidence="15" id="KW-1185">Reference proteome</keyword>
<comment type="subunit">
    <text evidence="11">Homodimer.</text>
</comment>
<evidence type="ECO:0000256" key="7">
    <source>
        <dbReference type="ARBA" id="ARBA00022917"/>
    </source>
</evidence>
<dbReference type="AlphaFoldDB" id="A0A8J6HQ66"/>
<comment type="similarity">
    <text evidence="10 11">Belongs to the class-I aminoacyl-tRNA synthetase family. TyrS type 1 subfamily.</text>
</comment>
<evidence type="ECO:0000256" key="8">
    <source>
        <dbReference type="ARBA" id="ARBA00023146"/>
    </source>
</evidence>
<evidence type="ECO:0000259" key="13">
    <source>
        <dbReference type="Pfam" id="PF22421"/>
    </source>
</evidence>
<proteinExistence type="inferred from homology"/>
<feature type="short sequence motif" description="'KMSKS' region" evidence="11">
    <location>
        <begin position="228"/>
        <end position="232"/>
    </location>
</feature>
<feature type="binding site" evidence="11">
    <location>
        <position position="168"/>
    </location>
    <ligand>
        <name>L-tyrosine</name>
        <dbReference type="ChEBI" id="CHEBI:58315"/>
    </ligand>
</feature>
<dbReference type="Proteomes" id="UP000657177">
    <property type="component" value="Unassembled WGS sequence"/>
</dbReference>
<sequence>MANALDLLKERGFFKQVTHEDELRNALASGEVTGYVGFDPTADSLHVGHLMGIMGLAHLQRAGHRPIALVGGGTVMIGDPSGRTELRQMLSVEVINRNAERIKKQLSHYLDFESGRALLVNNADWILPLNYIEFLREIGSQFSVNRMLTAECFRARMERGLSFIEFNYMLLQAYDFLVLHRKYGCILQMGGDDQWSNILAGTDLIRRLEGKEAYGLTWPLLTTASGKKMGKTEAGAVWLDPAKTTPFDFYQYWRNTHDDDVERFLACFTFLPMDEVRRLGALRDKEINEAKKILAFEVTKLAHGEEEARKAQETAERLFAEGGQGGAAVPVTKVQRAAYPAGIPLLDLLVLTGLVPSKKEGRRLIDQGGLQLNQKPVTEVGMIIQPQDYQESGLLLQKGKKVFHKVEFN</sequence>
<evidence type="ECO:0000256" key="12">
    <source>
        <dbReference type="PROSITE-ProRule" id="PRU00182"/>
    </source>
</evidence>
<evidence type="ECO:0000313" key="14">
    <source>
        <dbReference type="EMBL" id="MBA2132021.1"/>
    </source>
</evidence>
<dbReference type="GO" id="GO:0003723">
    <property type="term" value="F:RNA binding"/>
    <property type="evidence" value="ECO:0007669"/>
    <property type="project" value="UniProtKB-KW"/>
</dbReference>
<evidence type="ECO:0000256" key="9">
    <source>
        <dbReference type="ARBA" id="ARBA00048248"/>
    </source>
</evidence>
<dbReference type="GO" id="GO:0005829">
    <property type="term" value="C:cytosol"/>
    <property type="evidence" value="ECO:0007669"/>
    <property type="project" value="TreeGrafter"/>
</dbReference>
<evidence type="ECO:0000256" key="6">
    <source>
        <dbReference type="ARBA" id="ARBA00022884"/>
    </source>
</evidence>
<dbReference type="InterPro" id="IPR024088">
    <property type="entry name" value="Tyr-tRNA-ligase_bac-type"/>
</dbReference>
<feature type="binding site" evidence="11">
    <location>
        <position position="231"/>
    </location>
    <ligand>
        <name>ATP</name>
        <dbReference type="ChEBI" id="CHEBI:30616"/>
    </ligand>
</feature>
<dbReference type="SUPFAM" id="SSF55174">
    <property type="entry name" value="Alpha-L RNA-binding motif"/>
    <property type="match status" value="1"/>
</dbReference>
<dbReference type="InterPro" id="IPR001412">
    <property type="entry name" value="aa-tRNA-synth_I_CS"/>
</dbReference>
<dbReference type="Gene3D" id="3.10.290.10">
    <property type="entry name" value="RNA-binding S4 domain"/>
    <property type="match status" value="1"/>
</dbReference>
<evidence type="ECO:0000313" key="15">
    <source>
        <dbReference type="Proteomes" id="UP000657177"/>
    </source>
</evidence>
<comment type="caution">
    <text evidence="14">The sequence shown here is derived from an EMBL/GenBank/DDBJ whole genome shotgun (WGS) entry which is preliminary data.</text>
</comment>
<keyword evidence="6 12" id="KW-0694">RNA-binding</keyword>
<organism evidence="14 15">
    <name type="scientific">Capillibacterium thermochitinicola</name>
    <dbReference type="NCBI Taxonomy" id="2699427"/>
    <lineage>
        <taxon>Bacteria</taxon>
        <taxon>Bacillati</taxon>
        <taxon>Bacillota</taxon>
        <taxon>Capillibacterium</taxon>
    </lineage>
</organism>
<dbReference type="FunFam" id="3.40.50.620:FF:000008">
    <property type="entry name" value="Tyrosine--tRNA ligase"/>
    <property type="match status" value="1"/>
</dbReference>
<dbReference type="NCBIfam" id="TIGR00234">
    <property type="entry name" value="tyrS"/>
    <property type="match status" value="1"/>
</dbReference>
<feature type="binding site" evidence="11">
    <location>
        <position position="35"/>
    </location>
    <ligand>
        <name>L-tyrosine</name>
        <dbReference type="ChEBI" id="CHEBI:58315"/>
    </ligand>
</feature>
<dbReference type="PANTHER" id="PTHR11766">
    <property type="entry name" value="TYROSYL-TRNA SYNTHETASE"/>
    <property type="match status" value="1"/>
</dbReference>
<dbReference type="GO" id="GO:0006437">
    <property type="term" value="P:tyrosyl-tRNA aminoacylation"/>
    <property type="evidence" value="ECO:0007669"/>
    <property type="project" value="UniProtKB-UniRule"/>
</dbReference>
<dbReference type="HAMAP" id="MF_02006">
    <property type="entry name" value="Tyr_tRNA_synth_type1"/>
    <property type="match status" value="1"/>
</dbReference>
<dbReference type="EMBL" id="JAAKDE010000001">
    <property type="protein sequence ID" value="MBA2132021.1"/>
    <property type="molecule type" value="Genomic_DNA"/>
</dbReference>
<feature type="short sequence motif" description="'HIGH' region" evidence="11">
    <location>
        <begin position="40"/>
        <end position="49"/>
    </location>
</feature>
<reference evidence="14" key="1">
    <citation type="submission" date="2020-06" db="EMBL/GenBank/DDBJ databases">
        <title>Novel chitinolytic bacterium.</title>
        <authorList>
            <person name="Ungkulpasvich U."/>
            <person name="Kosugi A."/>
            <person name="Uke A."/>
        </authorList>
    </citation>
    <scope>NUCLEOTIDE SEQUENCE</scope>
    <source>
        <strain evidence="14">UUS1-1</strain>
    </source>
</reference>
<dbReference type="InterPro" id="IPR054608">
    <property type="entry name" value="SYY-like_C"/>
</dbReference>
<comment type="function">
    <text evidence="11">Catalyzes the attachment of tyrosine to tRNA(Tyr) in a two-step reaction: tyrosine is first activated by ATP to form Tyr-AMP and then transferred to the acceptor end of tRNA(Tyr).</text>
</comment>
<evidence type="ECO:0000256" key="1">
    <source>
        <dbReference type="ARBA" id="ARBA00004496"/>
    </source>
</evidence>
<dbReference type="Gene3D" id="1.10.240.10">
    <property type="entry name" value="Tyrosyl-Transfer RNA Synthetase"/>
    <property type="match status" value="1"/>
</dbReference>
<evidence type="ECO:0000256" key="4">
    <source>
        <dbReference type="ARBA" id="ARBA00022741"/>
    </source>
</evidence>
<dbReference type="Pfam" id="PF00579">
    <property type="entry name" value="tRNA-synt_1b"/>
    <property type="match status" value="1"/>
</dbReference>
<keyword evidence="2 11" id="KW-0963">Cytoplasm</keyword>
<dbReference type="InterPro" id="IPR014729">
    <property type="entry name" value="Rossmann-like_a/b/a_fold"/>
</dbReference>
<dbReference type="InterPro" id="IPR024107">
    <property type="entry name" value="Tyr-tRNA-ligase_bac_1"/>
</dbReference>
<dbReference type="PROSITE" id="PS00178">
    <property type="entry name" value="AA_TRNA_LIGASE_I"/>
    <property type="match status" value="1"/>
</dbReference>
<dbReference type="InterPro" id="IPR002305">
    <property type="entry name" value="aa-tRNA-synth_Ic"/>
</dbReference>
<dbReference type="GO" id="GO:0005524">
    <property type="term" value="F:ATP binding"/>
    <property type="evidence" value="ECO:0007669"/>
    <property type="project" value="UniProtKB-UniRule"/>
</dbReference>
<feature type="domain" description="Tyrosine--tRNA ligase SYY-like C-terminal" evidence="13">
    <location>
        <begin position="329"/>
        <end position="404"/>
    </location>
</feature>
<dbReference type="InterPro" id="IPR036986">
    <property type="entry name" value="S4_RNA-bd_sf"/>
</dbReference>
<evidence type="ECO:0000256" key="11">
    <source>
        <dbReference type="HAMAP-Rule" id="MF_02006"/>
    </source>
</evidence>
<evidence type="ECO:0000256" key="10">
    <source>
        <dbReference type="ARBA" id="ARBA00060965"/>
    </source>
</evidence>
<dbReference type="Pfam" id="PF22421">
    <property type="entry name" value="SYY_C-terminal"/>
    <property type="match status" value="1"/>
</dbReference>
<keyword evidence="7 11" id="KW-0648">Protein biosynthesis</keyword>
<dbReference type="InterPro" id="IPR002307">
    <property type="entry name" value="Tyr-tRNA-ligase"/>
</dbReference>
<evidence type="ECO:0000256" key="2">
    <source>
        <dbReference type="ARBA" id="ARBA00022490"/>
    </source>
</evidence>
<feature type="binding site" evidence="11">
    <location>
        <position position="172"/>
    </location>
    <ligand>
        <name>L-tyrosine</name>
        <dbReference type="ChEBI" id="CHEBI:58315"/>
    </ligand>
</feature>
<keyword evidence="3 11" id="KW-0436">Ligase</keyword>
<dbReference type="FunFam" id="1.10.240.10:FF:000001">
    <property type="entry name" value="Tyrosine--tRNA ligase"/>
    <property type="match status" value="1"/>
</dbReference>
<keyword evidence="5 11" id="KW-0067">ATP-binding</keyword>
<dbReference type="PANTHER" id="PTHR11766:SF0">
    <property type="entry name" value="TYROSINE--TRNA LIGASE, MITOCHONDRIAL"/>
    <property type="match status" value="1"/>
</dbReference>
<dbReference type="CDD" id="cd00805">
    <property type="entry name" value="TyrRS_core"/>
    <property type="match status" value="1"/>
</dbReference>
<dbReference type="PRINTS" id="PR01040">
    <property type="entry name" value="TRNASYNTHTYR"/>
</dbReference>
<accession>A0A8J6HQ66</accession>
<evidence type="ECO:0000256" key="5">
    <source>
        <dbReference type="ARBA" id="ARBA00022840"/>
    </source>
</evidence>
<evidence type="ECO:0000256" key="3">
    <source>
        <dbReference type="ARBA" id="ARBA00022598"/>
    </source>
</evidence>
<dbReference type="GO" id="GO:0004831">
    <property type="term" value="F:tyrosine-tRNA ligase activity"/>
    <property type="evidence" value="ECO:0007669"/>
    <property type="project" value="UniProtKB-UniRule"/>
</dbReference>
<keyword evidence="8 11" id="KW-0030">Aminoacyl-tRNA synthetase</keyword>
<dbReference type="Gene3D" id="3.40.50.620">
    <property type="entry name" value="HUPs"/>
    <property type="match status" value="1"/>
</dbReference>
<comment type="catalytic activity">
    <reaction evidence="9 11">
        <text>tRNA(Tyr) + L-tyrosine + ATP = L-tyrosyl-tRNA(Tyr) + AMP + diphosphate + H(+)</text>
        <dbReference type="Rhea" id="RHEA:10220"/>
        <dbReference type="Rhea" id="RHEA-COMP:9706"/>
        <dbReference type="Rhea" id="RHEA-COMP:9707"/>
        <dbReference type="ChEBI" id="CHEBI:15378"/>
        <dbReference type="ChEBI" id="CHEBI:30616"/>
        <dbReference type="ChEBI" id="CHEBI:33019"/>
        <dbReference type="ChEBI" id="CHEBI:58315"/>
        <dbReference type="ChEBI" id="CHEBI:78442"/>
        <dbReference type="ChEBI" id="CHEBI:78536"/>
        <dbReference type="ChEBI" id="CHEBI:456215"/>
        <dbReference type="EC" id="6.1.1.1"/>
    </reaction>
</comment>